<protein>
    <recommendedName>
        <fullName evidence="1">DUF4218 domain-containing protein</fullName>
    </recommendedName>
</protein>
<feature type="domain" description="DUF4218" evidence="1">
    <location>
        <begin position="160"/>
        <end position="202"/>
    </location>
</feature>
<dbReference type="Pfam" id="PF13960">
    <property type="entry name" value="DUF4218"/>
    <property type="match status" value="1"/>
</dbReference>
<name>A0ABD1QYY8_9LAMI</name>
<evidence type="ECO:0000313" key="3">
    <source>
        <dbReference type="Proteomes" id="UP001604336"/>
    </source>
</evidence>
<organism evidence="2 3">
    <name type="scientific">Abeliophyllum distichum</name>
    <dbReference type="NCBI Taxonomy" id="126358"/>
    <lineage>
        <taxon>Eukaryota</taxon>
        <taxon>Viridiplantae</taxon>
        <taxon>Streptophyta</taxon>
        <taxon>Embryophyta</taxon>
        <taxon>Tracheophyta</taxon>
        <taxon>Spermatophyta</taxon>
        <taxon>Magnoliopsida</taxon>
        <taxon>eudicotyledons</taxon>
        <taxon>Gunneridae</taxon>
        <taxon>Pentapetalae</taxon>
        <taxon>asterids</taxon>
        <taxon>lamiids</taxon>
        <taxon>Lamiales</taxon>
        <taxon>Oleaceae</taxon>
        <taxon>Forsythieae</taxon>
        <taxon>Abeliophyllum</taxon>
    </lineage>
</organism>
<reference evidence="3" key="1">
    <citation type="submission" date="2024-07" db="EMBL/GenBank/DDBJ databases">
        <title>Two chromosome-level genome assemblies of Korean endemic species Abeliophyllum distichum and Forsythia ovata (Oleaceae).</title>
        <authorList>
            <person name="Jang H."/>
        </authorList>
    </citation>
    <scope>NUCLEOTIDE SEQUENCE [LARGE SCALE GENOMIC DNA]</scope>
</reference>
<dbReference type="EMBL" id="JBFOLK010000010">
    <property type="protein sequence ID" value="KAL2480521.1"/>
    <property type="molecule type" value="Genomic_DNA"/>
</dbReference>
<dbReference type="AlphaFoldDB" id="A0ABD1QYY8"/>
<comment type="caution">
    <text evidence="2">The sequence shown here is derived from an EMBL/GenBank/DDBJ whole genome shotgun (WGS) entry which is preliminary data.</text>
</comment>
<dbReference type="InterPro" id="IPR025452">
    <property type="entry name" value="DUF4218"/>
</dbReference>
<evidence type="ECO:0000313" key="2">
    <source>
        <dbReference type="EMBL" id="KAL2480521.1"/>
    </source>
</evidence>
<accession>A0ABD1QYY8</accession>
<keyword evidence="3" id="KW-1185">Reference proteome</keyword>
<sequence>MSNYKVWHLHREKFETTPTFETTIDTIDGEYGECGDGGDRDYIIDMLPYKFKRLVVDEDTKDNLDVMHIKKNFCDNVVGTILDVDEKSKDDLTAILDLQRMGVRPELHPDWQKDKKNYYIPPACYSMNKTEKKPFCVVLKSIKVPDGYFSNFCKVYKSQRRYLCTLKKYVCNRACPEESIAEGYVIEECLTFVTIYLEDVET</sequence>
<evidence type="ECO:0000259" key="1">
    <source>
        <dbReference type="Pfam" id="PF13960"/>
    </source>
</evidence>
<proteinExistence type="predicted"/>
<dbReference type="Proteomes" id="UP001604336">
    <property type="component" value="Unassembled WGS sequence"/>
</dbReference>
<dbReference type="PANTHER" id="PTHR10775:SF173">
    <property type="match status" value="1"/>
</dbReference>
<gene>
    <name evidence="2" type="ORF">Adt_33487</name>
</gene>
<dbReference type="PANTHER" id="PTHR10775">
    <property type="entry name" value="OS08G0208400 PROTEIN"/>
    <property type="match status" value="1"/>
</dbReference>